<dbReference type="AlphaFoldDB" id="A0A8H4J7M9"/>
<sequence>MSWWPNSTSTSAAADTTRPTQGHAPQHTHAFRYHEFNQELFEQQYYSSLSRGPTHMPHHHHPQDAPRARRTILHAADPRPSSTASNPDESPLKRLRAALGILPPPRPAARHLPQQQQQQQHRPLPSAPIDSPSGILYLHELRPGLVVHVPGRSRRPAATALVVRVDFSTGAVCLRDVSAAFVRRWCVSVGGGGALARTTTCVDAGPGALAYVHYTEVRKMRCGGAYVMPRVGVQDVEALERMLDAEERG</sequence>
<feature type="compositionally biased region" description="Low complexity" evidence="1">
    <location>
        <begin position="7"/>
        <end position="17"/>
    </location>
</feature>
<gene>
    <name evidence="2" type="ORF">GTA08_BOTSDO01022</name>
</gene>
<evidence type="ECO:0000256" key="1">
    <source>
        <dbReference type="SAM" id="MobiDB-lite"/>
    </source>
</evidence>
<organism evidence="2 3">
    <name type="scientific">Botryosphaeria dothidea</name>
    <dbReference type="NCBI Taxonomy" id="55169"/>
    <lineage>
        <taxon>Eukaryota</taxon>
        <taxon>Fungi</taxon>
        <taxon>Dikarya</taxon>
        <taxon>Ascomycota</taxon>
        <taxon>Pezizomycotina</taxon>
        <taxon>Dothideomycetes</taxon>
        <taxon>Dothideomycetes incertae sedis</taxon>
        <taxon>Botryosphaeriales</taxon>
        <taxon>Botryosphaeriaceae</taxon>
        <taxon>Botryosphaeria</taxon>
    </lineage>
</organism>
<feature type="region of interest" description="Disordered" evidence="1">
    <location>
        <begin position="1"/>
        <end position="25"/>
    </location>
</feature>
<feature type="region of interest" description="Disordered" evidence="1">
    <location>
        <begin position="102"/>
        <end position="129"/>
    </location>
</feature>
<feature type="compositionally biased region" description="Low complexity" evidence="1">
    <location>
        <begin position="110"/>
        <end position="124"/>
    </location>
</feature>
<evidence type="ECO:0000313" key="2">
    <source>
        <dbReference type="EMBL" id="KAF4313429.1"/>
    </source>
</evidence>
<protein>
    <submittedName>
        <fullName evidence="2">Uncharacterized protein</fullName>
    </submittedName>
</protein>
<reference evidence="2" key="1">
    <citation type="submission" date="2020-04" db="EMBL/GenBank/DDBJ databases">
        <title>Genome Assembly and Annotation of Botryosphaeria dothidea sdau 11-99, a Latent Pathogen of Apple Fruit Ring Rot in China.</title>
        <authorList>
            <person name="Yu C."/>
            <person name="Diao Y."/>
            <person name="Lu Q."/>
            <person name="Zhao J."/>
            <person name="Cui S."/>
            <person name="Peng C."/>
            <person name="He B."/>
            <person name="Liu H."/>
        </authorList>
    </citation>
    <scope>NUCLEOTIDE SEQUENCE [LARGE SCALE GENOMIC DNA]</scope>
    <source>
        <strain evidence="2">Sdau11-99</strain>
    </source>
</reference>
<keyword evidence="3" id="KW-1185">Reference proteome</keyword>
<accession>A0A8H4J7M9</accession>
<name>A0A8H4J7M9_9PEZI</name>
<evidence type="ECO:0000313" key="3">
    <source>
        <dbReference type="Proteomes" id="UP000572817"/>
    </source>
</evidence>
<comment type="caution">
    <text evidence="2">The sequence shown here is derived from an EMBL/GenBank/DDBJ whole genome shotgun (WGS) entry which is preliminary data.</text>
</comment>
<dbReference type="Proteomes" id="UP000572817">
    <property type="component" value="Unassembled WGS sequence"/>
</dbReference>
<proteinExistence type="predicted"/>
<dbReference type="EMBL" id="WWBZ02000001">
    <property type="protein sequence ID" value="KAF4313429.1"/>
    <property type="molecule type" value="Genomic_DNA"/>
</dbReference>